<dbReference type="InterPro" id="IPR010093">
    <property type="entry name" value="SinI_DNA-bd"/>
</dbReference>
<evidence type="ECO:0000313" key="3">
    <source>
        <dbReference type="Proteomes" id="UP000274391"/>
    </source>
</evidence>
<dbReference type="Pfam" id="PF12728">
    <property type="entry name" value="HTH_17"/>
    <property type="match status" value="1"/>
</dbReference>
<evidence type="ECO:0000259" key="1">
    <source>
        <dbReference type="Pfam" id="PF12728"/>
    </source>
</evidence>
<comment type="caution">
    <text evidence="2">The sequence shown here is derived from an EMBL/GenBank/DDBJ whole genome shotgun (WGS) entry which is preliminary data.</text>
</comment>
<dbReference type="OrthoDB" id="26212at2"/>
<keyword evidence="3" id="KW-1185">Reference proteome</keyword>
<dbReference type="InterPro" id="IPR041657">
    <property type="entry name" value="HTH_17"/>
</dbReference>
<dbReference type="AlphaFoldDB" id="A0A3P3VVZ5"/>
<protein>
    <submittedName>
        <fullName evidence="2">DNA-binding protein</fullName>
    </submittedName>
</protein>
<evidence type="ECO:0000313" key="2">
    <source>
        <dbReference type="EMBL" id="RRJ85619.1"/>
    </source>
</evidence>
<dbReference type="SUPFAM" id="SSF46955">
    <property type="entry name" value="Putative DNA-binding domain"/>
    <property type="match status" value="1"/>
</dbReference>
<organism evidence="2 3">
    <name type="scientific">Gulosibacter macacae</name>
    <dbReference type="NCBI Taxonomy" id="2488791"/>
    <lineage>
        <taxon>Bacteria</taxon>
        <taxon>Bacillati</taxon>
        <taxon>Actinomycetota</taxon>
        <taxon>Actinomycetes</taxon>
        <taxon>Micrococcales</taxon>
        <taxon>Microbacteriaceae</taxon>
        <taxon>Gulosibacter</taxon>
    </lineage>
</organism>
<sequence>MNAASNHTYFPSEDSAEGIREVASFVDNYRNHTGANPAPQFFLSGPNEHQQVALPQEIYDVLVTAVDALQRGMAVTIRPDSERVTTQQAADILGVSRPTVVRLVDSGALPAEKIGRHRRILLADVLAHQSLRRIGQLDAIVATSDRDAEIPDAEFFKSARKASAAARRERA</sequence>
<name>A0A3P3VVZ5_9MICO</name>
<keyword evidence="2" id="KW-0238">DNA-binding</keyword>
<gene>
    <name evidence="2" type="ORF">EG850_12700</name>
</gene>
<dbReference type="Proteomes" id="UP000274391">
    <property type="component" value="Unassembled WGS sequence"/>
</dbReference>
<dbReference type="EMBL" id="RQVS01000024">
    <property type="protein sequence ID" value="RRJ85619.1"/>
    <property type="molecule type" value="Genomic_DNA"/>
</dbReference>
<dbReference type="NCBIfam" id="TIGR01764">
    <property type="entry name" value="excise"/>
    <property type="match status" value="1"/>
</dbReference>
<feature type="domain" description="Helix-turn-helix" evidence="1">
    <location>
        <begin position="85"/>
        <end position="128"/>
    </location>
</feature>
<reference evidence="2 3" key="1">
    <citation type="submission" date="2018-11" db="EMBL/GenBank/DDBJ databases">
        <title>YIM 102482-1 draft genome.</title>
        <authorList>
            <person name="Li G."/>
            <person name="Jiang Y."/>
        </authorList>
    </citation>
    <scope>NUCLEOTIDE SEQUENCE [LARGE SCALE GENOMIC DNA]</scope>
    <source>
        <strain evidence="2 3">YIM 102482-1</strain>
    </source>
</reference>
<accession>A0A3P3VVZ5</accession>
<dbReference type="InterPro" id="IPR009061">
    <property type="entry name" value="DNA-bd_dom_put_sf"/>
</dbReference>
<proteinExistence type="predicted"/>
<dbReference type="GO" id="GO:0003677">
    <property type="term" value="F:DNA binding"/>
    <property type="evidence" value="ECO:0007669"/>
    <property type="project" value="UniProtKB-KW"/>
</dbReference>